<feature type="domain" description="Cobalamin-independent methionine synthase MetE C-terminal/archaeal" evidence="1">
    <location>
        <begin position="38"/>
        <end position="334"/>
    </location>
</feature>
<dbReference type="Pfam" id="PF01717">
    <property type="entry name" value="Meth_synt_2"/>
    <property type="match status" value="1"/>
</dbReference>
<proteinExistence type="predicted"/>
<evidence type="ECO:0000313" key="2">
    <source>
        <dbReference type="EMBL" id="KAA9158706.1"/>
    </source>
</evidence>
<accession>A0A5N0V242</accession>
<dbReference type="GO" id="GO:0009086">
    <property type="term" value="P:methionine biosynthetic process"/>
    <property type="evidence" value="ECO:0007669"/>
    <property type="project" value="InterPro"/>
</dbReference>
<dbReference type="GO" id="GO:0003871">
    <property type="term" value="F:5-methyltetrahydropteroyltriglutamate-homocysteine S-methyltransferase activity"/>
    <property type="evidence" value="ECO:0007669"/>
    <property type="project" value="InterPro"/>
</dbReference>
<dbReference type="OrthoDB" id="6430685at2"/>
<dbReference type="Gene3D" id="3.20.20.210">
    <property type="match status" value="1"/>
</dbReference>
<dbReference type="AlphaFoldDB" id="A0A5N0V242"/>
<dbReference type="RefSeq" id="WP_144750934.1">
    <property type="nucleotide sequence ID" value="NZ_VMNW02000033.1"/>
</dbReference>
<dbReference type="EMBL" id="VMNW02000033">
    <property type="protein sequence ID" value="KAA9158706.1"/>
    <property type="molecule type" value="Genomic_DNA"/>
</dbReference>
<gene>
    <name evidence="2" type="ORF">FPZ12_021840</name>
</gene>
<sequence length="347" mass="36903">MADDFKYHIDHHVTLAPPAELAEARAVHAPASPDLRAAEDAAIENAVRMQRRVGVQAVGDGQFRRRHALSVVYDNVEGFGPAEDGGAVASLLGPRLAAEVRPLKTVPVRKNRLAEDEARFLSGVTGHPLMLSLPAPGWVLAVDGGDRAAGEALAGIVRDEIAALAGEGIVYIQLHNPVYSFLLSVAGAARARELGLDPASLLDEMLAADSAVLAGLEVPEDFRVCLDITTSAAADFSQGYDTEAVRTFLERQPFGKVCVEFLNAGFPLELLPAGLVISLGIVDVTDPAPESVDELLDLVDKAAEIVPIDDIALSTNGGFTGALTEDQEHAKLQLVEMTARYYWGNEL</sequence>
<evidence type="ECO:0000259" key="1">
    <source>
        <dbReference type="Pfam" id="PF01717"/>
    </source>
</evidence>
<dbReference type="PANTHER" id="PTHR43844">
    <property type="entry name" value="METHIONINE SYNTHASE"/>
    <property type="match status" value="1"/>
</dbReference>
<dbReference type="InterPro" id="IPR002629">
    <property type="entry name" value="Met_Synth_C/arc"/>
</dbReference>
<dbReference type="SUPFAM" id="SSF51726">
    <property type="entry name" value="UROD/MetE-like"/>
    <property type="match status" value="1"/>
</dbReference>
<protein>
    <submittedName>
        <fullName evidence="2">Methionine synthase</fullName>
    </submittedName>
</protein>
<dbReference type="GO" id="GO:0008270">
    <property type="term" value="F:zinc ion binding"/>
    <property type="evidence" value="ECO:0007669"/>
    <property type="project" value="InterPro"/>
</dbReference>
<keyword evidence="3" id="KW-1185">Reference proteome</keyword>
<reference evidence="2" key="1">
    <citation type="submission" date="2019-09" db="EMBL/GenBank/DDBJ databases">
        <authorList>
            <person name="Teo W.F.A."/>
            <person name="Duangmal K."/>
        </authorList>
    </citation>
    <scope>NUCLEOTIDE SEQUENCE [LARGE SCALE GENOMIC DNA]</scope>
    <source>
        <strain evidence="2">K81G1</strain>
    </source>
</reference>
<comment type="caution">
    <text evidence="2">The sequence shown here is derived from an EMBL/GenBank/DDBJ whole genome shotgun (WGS) entry which is preliminary data.</text>
</comment>
<dbReference type="InterPro" id="IPR038071">
    <property type="entry name" value="UROD/MetE-like_sf"/>
</dbReference>
<dbReference type="Proteomes" id="UP000319769">
    <property type="component" value="Unassembled WGS sequence"/>
</dbReference>
<evidence type="ECO:0000313" key="3">
    <source>
        <dbReference type="Proteomes" id="UP000319769"/>
    </source>
</evidence>
<organism evidence="2 3">
    <name type="scientific">Amycolatopsis acidicola</name>
    <dbReference type="NCBI Taxonomy" id="2596893"/>
    <lineage>
        <taxon>Bacteria</taxon>
        <taxon>Bacillati</taxon>
        <taxon>Actinomycetota</taxon>
        <taxon>Actinomycetes</taxon>
        <taxon>Pseudonocardiales</taxon>
        <taxon>Pseudonocardiaceae</taxon>
        <taxon>Amycolatopsis</taxon>
    </lineage>
</organism>
<name>A0A5N0V242_9PSEU</name>
<dbReference type="PANTHER" id="PTHR43844:SF2">
    <property type="entry name" value="SYNTHASE, VITAMIN-B12 INDEPENDENT, PUTATIVE (AFU_ORTHOLOGUE AFUA_3G12060)-RELATED"/>
    <property type="match status" value="1"/>
</dbReference>